<sequence>MMKKIDNLTTIILFAVFLLTLGIGGWMLRDQSFSENENRYLQQKPQISAASILSGEFEETFQNYQDDQFPFRNSWITLKTASKLALFSKDLNGVYLGKDGYLIEKISEEDADRELFTANLQTIKEFCQRLPEGISKSVILVPTTAAIMDRKLPTGARPFDETSFAEEAAEQLKNLNYVDLYAAFKGEKGSQIYYKTDHHWTTEGARLAYGAWRRKMGKSDASLKELKKEVLSSDFQGTLYSKVLWDDGTRDQVTAYIGSAQENWHVIADNKDIGGIYQKKYVNEKDKYAVFFGGNYGRLEIKTGKKTGRNLLIIKDSFANAFAPFAAEDFDQVCMVDLRYFSGNLEAYLKENHITDLLVLYSMSDMTKDKNISVLQNGGDILS</sequence>
<evidence type="ECO:0000313" key="1">
    <source>
        <dbReference type="EMBL" id="RHJ87541.1"/>
    </source>
</evidence>
<accession>A0A415E1P2</accession>
<protein>
    <recommendedName>
        <fullName evidence="3">AlgX/AlgJ SGNH hydrolase-like domain-containing protein</fullName>
    </recommendedName>
</protein>
<comment type="caution">
    <text evidence="1">The sequence shown here is derived from an EMBL/GenBank/DDBJ whole genome shotgun (WGS) entry which is preliminary data.</text>
</comment>
<reference evidence="1 2" key="1">
    <citation type="submission" date="2018-08" db="EMBL/GenBank/DDBJ databases">
        <title>A genome reference for cultivated species of the human gut microbiota.</title>
        <authorList>
            <person name="Zou Y."/>
            <person name="Xue W."/>
            <person name="Luo G."/>
        </authorList>
    </citation>
    <scope>NUCLEOTIDE SEQUENCE [LARGE SCALE GENOMIC DNA]</scope>
    <source>
        <strain evidence="1 2">AM07-24</strain>
    </source>
</reference>
<keyword evidence="2" id="KW-1185">Reference proteome</keyword>
<proteinExistence type="predicted"/>
<organism evidence="1 2">
    <name type="scientific">Emergencia timonensis</name>
    <dbReference type="NCBI Taxonomy" id="1776384"/>
    <lineage>
        <taxon>Bacteria</taxon>
        <taxon>Bacillati</taxon>
        <taxon>Bacillota</taxon>
        <taxon>Clostridia</taxon>
        <taxon>Peptostreptococcales</taxon>
        <taxon>Anaerovoracaceae</taxon>
        <taxon>Emergencia</taxon>
    </lineage>
</organism>
<dbReference type="RefSeq" id="WP_118335932.1">
    <property type="nucleotide sequence ID" value="NZ_AP025567.1"/>
</dbReference>
<dbReference type="OrthoDB" id="175771at2"/>
<dbReference type="AlphaFoldDB" id="A0A415E1P2"/>
<dbReference type="Proteomes" id="UP000284841">
    <property type="component" value="Unassembled WGS sequence"/>
</dbReference>
<dbReference type="EMBL" id="QRMS01000003">
    <property type="protein sequence ID" value="RHJ87541.1"/>
    <property type="molecule type" value="Genomic_DNA"/>
</dbReference>
<evidence type="ECO:0000313" key="2">
    <source>
        <dbReference type="Proteomes" id="UP000284841"/>
    </source>
</evidence>
<dbReference type="Pfam" id="PF14286">
    <property type="entry name" value="DHHW"/>
    <property type="match status" value="1"/>
</dbReference>
<dbReference type="STRING" id="1776384.GCA_900086585_01106"/>
<evidence type="ECO:0008006" key="3">
    <source>
        <dbReference type="Google" id="ProtNLM"/>
    </source>
</evidence>
<dbReference type="InterPro" id="IPR025945">
    <property type="entry name" value="DHHW"/>
</dbReference>
<gene>
    <name evidence="1" type="ORF">DW099_12675</name>
</gene>
<name>A0A415E1P2_9FIRM</name>